<evidence type="ECO:0000313" key="2">
    <source>
        <dbReference type="Proteomes" id="UP000828941"/>
    </source>
</evidence>
<proteinExistence type="predicted"/>
<sequence>MPTVGIPQNSTKWDSSIFKKQYRTLYEFFSVVVRWHAVASWTWDAQDETCGICRMAFDGFVPTVNFLGMTVH</sequence>
<organism evidence="1 2">
    <name type="scientific">Bauhinia variegata</name>
    <name type="common">Purple orchid tree</name>
    <name type="synonym">Phanera variegata</name>
    <dbReference type="NCBI Taxonomy" id="167791"/>
    <lineage>
        <taxon>Eukaryota</taxon>
        <taxon>Viridiplantae</taxon>
        <taxon>Streptophyta</taxon>
        <taxon>Embryophyta</taxon>
        <taxon>Tracheophyta</taxon>
        <taxon>Spermatophyta</taxon>
        <taxon>Magnoliopsida</taxon>
        <taxon>eudicotyledons</taxon>
        <taxon>Gunneridae</taxon>
        <taxon>Pentapetalae</taxon>
        <taxon>rosids</taxon>
        <taxon>fabids</taxon>
        <taxon>Fabales</taxon>
        <taxon>Fabaceae</taxon>
        <taxon>Cercidoideae</taxon>
        <taxon>Cercideae</taxon>
        <taxon>Bauhiniinae</taxon>
        <taxon>Bauhinia</taxon>
    </lineage>
</organism>
<dbReference type="EMBL" id="CM039429">
    <property type="protein sequence ID" value="KAI4349857.1"/>
    <property type="molecule type" value="Genomic_DNA"/>
</dbReference>
<gene>
    <name evidence="1" type="ORF">L6164_010404</name>
</gene>
<accession>A0ACB9PM65</accession>
<keyword evidence="2" id="KW-1185">Reference proteome</keyword>
<protein>
    <submittedName>
        <fullName evidence="1">Uncharacterized protein</fullName>
    </submittedName>
</protein>
<dbReference type="Proteomes" id="UP000828941">
    <property type="component" value="Chromosome 4"/>
</dbReference>
<name>A0ACB9PM65_BAUVA</name>
<reference evidence="1 2" key="1">
    <citation type="journal article" date="2022" name="DNA Res.">
        <title>Chromosomal-level genome assembly of the orchid tree Bauhinia variegata (Leguminosae; Cercidoideae) supports the allotetraploid origin hypothesis of Bauhinia.</title>
        <authorList>
            <person name="Zhong Y."/>
            <person name="Chen Y."/>
            <person name="Zheng D."/>
            <person name="Pang J."/>
            <person name="Liu Y."/>
            <person name="Luo S."/>
            <person name="Meng S."/>
            <person name="Qian L."/>
            <person name="Wei D."/>
            <person name="Dai S."/>
            <person name="Zhou R."/>
        </authorList>
    </citation>
    <scope>NUCLEOTIDE SEQUENCE [LARGE SCALE GENOMIC DNA]</scope>
    <source>
        <strain evidence="1">BV-YZ2020</strain>
    </source>
</reference>
<evidence type="ECO:0000313" key="1">
    <source>
        <dbReference type="EMBL" id="KAI4349857.1"/>
    </source>
</evidence>
<comment type="caution">
    <text evidence="1">The sequence shown here is derived from an EMBL/GenBank/DDBJ whole genome shotgun (WGS) entry which is preliminary data.</text>
</comment>